<comment type="caution">
    <text evidence="1">The sequence shown here is derived from an EMBL/GenBank/DDBJ whole genome shotgun (WGS) entry which is preliminary data.</text>
</comment>
<feature type="non-terminal residue" evidence="1">
    <location>
        <position position="130"/>
    </location>
</feature>
<evidence type="ECO:0008006" key="3">
    <source>
        <dbReference type="Google" id="ProtNLM"/>
    </source>
</evidence>
<dbReference type="EMBL" id="WJQU01000002">
    <property type="protein sequence ID" value="KAJ6642844.1"/>
    <property type="molecule type" value="Genomic_DNA"/>
</dbReference>
<sequence>MDDTRVIEFLLQRSPIYNKLDQLRKEVWENPQADDYFQWMQNSADTATPNLKVFFRDMMCKIAKEMDEVTQFLTDIEAHRKKRHRAPPPKVLDLCMAPGGFSEQVRQSLCPLTEINGITLPLWLGGHELL</sequence>
<organism evidence="1 2">
    <name type="scientific">Pseudolycoriella hygida</name>
    <dbReference type="NCBI Taxonomy" id="35572"/>
    <lineage>
        <taxon>Eukaryota</taxon>
        <taxon>Metazoa</taxon>
        <taxon>Ecdysozoa</taxon>
        <taxon>Arthropoda</taxon>
        <taxon>Hexapoda</taxon>
        <taxon>Insecta</taxon>
        <taxon>Pterygota</taxon>
        <taxon>Neoptera</taxon>
        <taxon>Endopterygota</taxon>
        <taxon>Diptera</taxon>
        <taxon>Nematocera</taxon>
        <taxon>Sciaroidea</taxon>
        <taxon>Sciaridae</taxon>
        <taxon>Pseudolycoriella</taxon>
    </lineage>
</organism>
<name>A0A9Q0N3E0_9DIPT</name>
<reference evidence="1" key="1">
    <citation type="submission" date="2022-07" db="EMBL/GenBank/DDBJ databases">
        <authorList>
            <person name="Trinca V."/>
            <person name="Uliana J.V.C."/>
            <person name="Torres T.T."/>
            <person name="Ward R.J."/>
            <person name="Monesi N."/>
        </authorList>
    </citation>
    <scope>NUCLEOTIDE SEQUENCE</scope>
    <source>
        <strain evidence="1">HSMRA1968</strain>
        <tissue evidence="1">Whole embryos</tissue>
    </source>
</reference>
<dbReference type="OrthoDB" id="417125at2759"/>
<evidence type="ECO:0000313" key="1">
    <source>
        <dbReference type="EMBL" id="KAJ6642844.1"/>
    </source>
</evidence>
<proteinExistence type="predicted"/>
<accession>A0A9Q0N3E0</accession>
<keyword evidence="2" id="KW-1185">Reference proteome</keyword>
<evidence type="ECO:0000313" key="2">
    <source>
        <dbReference type="Proteomes" id="UP001151699"/>
    </source>
</evidence>
<dbReference type="AlphaFoldDB" id="A0A9Q0N3E0"/>
<protein>
    <recommendedName>
        <fullName evidence="3">Ribosomal RNA methyltransferase FtsJ domain-containing protein</fullName>
    </recommendedName>
</protein>
<gene>
    <name evidence="1" type="ORF">Bhyg_07798</name>
</gene>
<dbReference type="Proteomes" id="UP001151699">
    <property type="component" value="Chromosome B"/>
</dbReference>